<dbReference type="AlphaFoldDB" id="A0A9N9AF43"/>
<reference evidence="2" key="1">
    <citation type="submission" date="2021-06" db="EMBL/GenBank/DDBJ databases">
        <authorList>
            <person name="Kallberg Y."/>
            <person name="Tangrot J."/>
            <person name="Rosling A."/>
        </authorList>
    </citation>
    <scope>NUCLEOTIDE SEQUENCE</scope>
    <source>
        <strain evidence="2">87-6 pot B 2015</strain>
    </source>
</reference>
<evidence type="ECO:0000256" key="1">
    <source>
        <dbReference type="SAM" id="MobiDB-lite"/>
    </source>
</evidence>
<organism evidence="2 3">
    <name type="scientific">Funneliformis mosseae</name>
    <name type="common">Endomycorrhizal fungus</name>
    <name type="synonym">Glomus mosseae</name>
    <dbReference type="NCBI Taxonomy" id="27381"/>
    <lineage>
        <taxon>Eukaryota</taxon>
        <taxon>Fungi</taxon>
        <taxon>Fungi incertae sedis</taxon>
        <taxon>Mucoromycota</taxon>
        <taxon>Glomeromycotina</taxon>
        <taxon>Glomeromycetes</taxon>
        <taxon>Glomerales</taxon>
        <taxon>Glomeraceae</taxon>
        <taxon>Funneliformis</taxon>
    </lineage>
</organism>
<dbReference type="Proteomes" id="UP000789375">
    <property type="component" value="Unassembled WGS sequence"/>
</dbReference>
<proteinExistence type="predicted"/>
<evidence type="ECO:0000313" key="3">
    <source>
        <dbReference type="Proteomes" id="UP000789375"/>
    </source>
</evidence>
<comment type="caution">
    <text evidence="2">The sequence shown here is derived from an EMBL/GenBank/DDBJ whole genome shotgun (WGS) entry which is preliminary data.</text>
</comment>
<sequence>MSSRARSCPPGKKSTRKWSASGISILRLNKEMGSTNVKEDPELNTEFYKHLTIYYDKLVRGKSVADFGSSSFEIETLTYSVYSLIRQYERIPSAFSLEHHEAWYNVNLWGLLSTELMIQSIENYLMDGKIWTTFNIRQTHSTKFPYSSLSSSGSSRRAENRPDE</sequence>
<protein>
    <submittedName>
        <fullName evidence="2">4541_t:CDS:1</fullName>
    </submittedName>
</protein>
<evidence type="ECO:0000313" key="2">
    <source>
        <dbReference type="EMBL" id="CAG8526788.1"/>
    </source>
</evidence>
<name>A0A9N9AF43_FUNMO</name>
<keyword evidence="3" id="KW-1185">Reference proteome</keyword>
<accession>A0A9N9AF43</accession>
<gene>
    <name evidence="2" type="ORF">FMOSSE_LOCUS5307</name>
</gene>
<dbReference type="EMBL" id="CAJVPP010000993">
    <property type="protein sequence ID" value="CAG8526788.1"/>
    <property type="molecule type" value="Genomic_DNA"/>
</dbReference>
<feature type="region of interest" description="Disordered" evidence="1">
    <location>
        <begin position="144"/>
        <end position="164"/>
    </location>
</feature>